<dbReference type="EMBL" id="FOGT01000015">
    <property type="protein sequence ID" value="SES30332.1"/>
    <property type="molecule type" value="Genomic_DNA"/>
</dbReference>
<accession>A0A1H9W8U1</accession>
<keyword evidence="8" id="KW-0175">Coiled coil</keyword>
<keyword evidence="7" id="KW-0378">Hydrolase</keyword>
<keyword evidence="4 7" id="KW-0418">Kinase</keyword>
<dbReference type="STRING" id="1601833.SAMN05518684_11542"/>
<dbReference type="InterPro" id="IPR050482">
    <property type="entry name" value="Sensor_HK_TwoCompSys"/>
</dbReference>
<dbReference type="InterPro" id="IPR016381">
    <property type="entry name" value="Sig_transdc_His_kinase_DegS"/>
</dbReference>
<dbReference type="Pfam" id="PF05384">
    <property type="entry name" value="DegS"/>
    <property type="match status" value="1"/>
</dbReference>
<evidence type="ECO:0000256" key="6">
    <source>
        <dbReference type="ARBA" id="ARBA00023012"/>
    </source>
</evidence>
<dbReference type="InterPro" id="IPR036890">
    <property type="entry name" value="HATPase_C_sf"/>
</dbReference>
<organism evidence="10 11">
    <name type="scientific">Salipaludibacillus aurantiacus</name>
    <dbReference type="NCBI Taxonomy" id="1601833"/>
    <lineage>
        <taxon>Bacteria</taxon>
        <taxon>Bacillati</taxon>
        <taxon>Bacillota</taxon>
        <taxon>Bacilli</taxon>
        <taxon>Bacillales</taxon>
        <taxon>Bacillaceae</taxon>
    </lineage>
</organism>
<dbReference type="PIRSF" id="PIRSF003169">
    <property type="entry name" value="STHK_DegS"/>
    <property type="match status" value="1"/>
</dbReference>
<sequence length="384" mass="44488">MSSVRSIEAILEKMMEMVGRSKEEIFEIGEESRNEYDTLKSELSEIQEKVVLMIEQSERTELHSRFARNRLAEVSKHFSKYSDEEVREAYEKANDYQVKLALLHQEEKQLRDRRDHIERRLMKLGETMERADQLINQINVVINYLTGDLQQVSHIVANAEEMQQFGLKIIQAQEEERKKLSREIHDGPAQTMANVMLRSELVEKVLDHDGVDKAREEIRDLRKMVKDSLSEVRRIIYDLRPMTLDDLGLLPTLSKYLRNAEERTGISIRFKNLGRERRFPTHMEVAIFRFIQEAVQNAVKHADAAEIQVKMEMKDDLVTAVIKDDGKGFDPAQKKEGRFGLVGMKERINMLDGSISIDSKPGRGTLIMVQIPVKMNTAETMDVQ</sequence>
<evidence type="ECO:0000256" key="7">
    <source>
        <dbReference type="PIRNR" id="PIRNR003169"/>
    </source>
</evidence>
<evidence type="ECO:0000256" key="3">
    <source>
        <dbReference type="ARBA" id="ARBA00022741"/>
    </source>
</evidence>
<evidence type="ECO:0000256" key="5">
    <source>
        <dbReference type="ARBA" id="ARBA00022840"/>
    </source>
</evidence>
<dbReference type="InterPro" id="IPR005467">
    <property type="entry name" value="His_kinase_dom"/>
</dbReference>
<protein>
    <recommendedName>
        <fullName evidence="7">Signal transduction histidine-protein kinase/phosphatase DegS</fullName>
        <ecNumber evidence="7">2.7.13.3</ecNumber>
        <ecNumber evidence="7">3.1.3.-</ecNumber>
    </recommendedName>
</protein>
<evidence type="ECO:0000256" key="4">
    <source>
        <dbReference type="ARBA" id="ARBA00022777"/>
    </source>
</evidence>
<dbReference type="PROSITE" id="PS50109">
    <property type="entry name" value="HIS_KIN"/>
    <property type="match status" value="1"/>
</dbReference>
<dbReference type="Pfam" id="PF02518">
    <property type="entry name" value="HATPase_c"/>
    <property type="match status" value="1"/>
</dbReference>
<comment type="catalytic activity">
    <reaction evidence="1 7">
        <text>ATP + protein L-histidine = ADP + protein N-phospho-L-histidine.</text>
        <dbReference type="EC" id="2.7.13.3"/>
    </reaction>
</comment>
<dbReference type="EC" id="2.7.13.3" evidence="7"/>
<dbReference type="SUPFAM" id="SSF55874">
    <property type="entry name" value="ATPase domain of HSP90 chaperone/DNA topoisomerase II/histidine kinase"/>
    <property type="match status" value="1"/>
</dbReference>
<dbReference type="RefSeq" id="WP_093054476.1">
    <property type="nucleotide sequence ID" value="NZ_FOGT01000015.1"/>
</dbReference>
<evidence type="ECO:0000256" key="2">
    <source>
        <dbReference type="ARBA" id="ARBA00022679"/>
    </source>
</evidence>
<gene>
    <name evidence="10" type="ORF">SAMN05518684_11542</name>
</gene>
<keyword evidence="5 7" id="KW-0067">ATP-binding</keyword>
<dbReference type="AlphaFoldDB" id="A0A1H9W8U1"/>
<keyword evidence="11" id="KW-1185">Reference proteome</keyword>
<feature type="coiled-coil region" evidence="8">
    <location>
        <begin position="29"/>
        <end position="56"/>
    </location>
</feature>
<proteinExistence type="predicted"/>
<dbReference type="InterPro" id="IPR003594">
    <property type="entry name" value="HATPase_dom"/>
</dbReference>
<dbReference type="EC" id="3.1.3.-" evidence="7"/>
<dbReference type="PANTHER" id="PTHR24421">
    <property type="entry name" value="NITRATE/NITRITE SENSOR PROTEIN NARX-RELATED"/>
    <property type="match status" value="1"/>
</dbReference>
<dbReference type="InterPro" id="IPR011712">
    <property type="entry name" value="Sig_transdc_His_kin_sub3_dim/P"/>
</dbReference>
<dbReference type="GO" id="GO:0004721">
    <property type="term" value="F:phosphoprotein phosphatase activity"/>
    <property type="evidence" value="ECO:0007669"/>
    <property type="project" value="UniProtKB-UniRule"/>
</dbReference>
<feature type="domain" description="Histidine kinase" evidence="9">
    <location>
        <begin position="179"/>
        <end position="375"/>
    </location>
</feature>
<evidence type="ECO:0000313" key="11">
    <source>
        <dbReference type="Proteomes" id="UP000198571"/>
    </source>
</evidence>
<keyword evidence="7" id="KW-0904">Protein phosphatase</keyword>
<dbReference type="GO" id="GO:0005737">
    <property type="term" value="C:cytoplasm"/>
    <property type="evidence" value="ECO:0007669"/>
    <property type="project" value="UniProtKB-SubCell"/>
</dbReference>
<dbReference type="GO" id="GO:0016020">
    <property type="term" value="C:membrane"/>
    <property type="evidence" value="ECO:0007669"/>
    <property type="project" value="InterPro"/>
</dbReference>
<dbReference type="SMART" id="SM00387">
    <property type="entry name" value="HATPase_c"/>
    <property type="match status" value="1"/>
</dbReference>
<dbReference type="GO" id="GO:0005524">
    <property type="term" value="F:ATP binding"/>
    <property type="evidence" value="ECO:0007669"/>
    <property type="project" value="UniProtKB-UniRule"/>
</dbReference>
<dbReference type="CDD" id="cd16917">
    <property type="entry name" value="HATPase_UhpB-NarQ-NarX-like"/>
    <property type="match status" value="1"/>
</dbReference>
<evidence type="ECO:0000256" key="1">
    <source>
        <dbReference type="ARBA" id="ARBA00000085"/>
    </source>
</evidence>
<dbReference type="Pfam" id="PF07730">
    <property type="entry name" value="HisKA_3"/>
    <property type="match status" value="1"/>
</dbReference>
<feature type="coiled-coil region" evidence="8">
    <location>
        <begin position="93"/>
        <end position="120"/>
    </location>
</feature>
<dbReference type="OrthoDB" id="9781904at2"/>
<dbReference type="GO" id="GO:0046983">
    <property type="term" value="F:protein dimerization activity"/>
    <property type="evidence" value="ECO:0007669"/>
    <property type="project" value="InterPro"/>
</dbReference>
<keyword evidence="3 7" id="KW-0547">Nucleotide-binding</keyword>
<dbReference type="InterPro" id="IPR008595">
    <property type="entry name" value="DegS"/>
</dbReference>
<dbReference type="Proteomes" id="UP000198571">
    <property type="component" value="Unassembled WGS sequence"/>
</dbReference>
<keyword evidence="2 7" id="KW-0808">Transferase</keyword>
<dbReference type="Gene3D" id="1.20.5.1930">
    <property type="match status" value="1"/>
</dbReference>
<dbReference type="Gene3D" id="3.30.565.10">
    <property type="entry name" value="Histidine kinase-like ATPase, C-terminal domain"/>
    <property type="match status" value="1"/>
</dbReference>
<keyword evidence="6 7" id="KW-0902">Two-component regulatory system</keyword>
<dbReference type="GO" id="GO:0000155">
    <property type="term" value="F:phosphorelay sensor kinase activity"/>
    <property type="evidence" value="ECO:0007669"/>
    <property type="project" value="UniProtKB-UniRule"/>
</dbReference>
<comment type="subcellular location">
    <subcellularLocation>
        <location evidence="7">Cytoplasm</location>
    </subcellularLocation>
</comment>
<comment type="function">
    <text evidence="7">Member of the two-component regulatory system DegS/DegU, which plays an important role in the transition growth phase.</text>
</comment>
<evidence type="ECO:0000313" key="10">
    <source>
        <dbReference type="EMBL" id="SES30332.1"/>
    </source>
</evidence>
<dbReference type="PANTHER" id="PTHR24421:SF55">
    <property type="entry name" value="SENSOR HISTIDINE KINASE YDFH"/>
    <property type="match status" value="1"/>
</dbReference>
<name>A0A1H9W8U1_9BACI</name>
<keyword evidence="7" id="KW-0963">Cytoplasm</keyword>
<evidence type="ECO:0000259" key="9">
    <source>
        <dbReference type="PROSITE" id="PS50109"/>
    </source>
</evidence>
<evidence type="ECO:0000256" key="8">
    <source>
        <dbReference type="SAM" id="Coils"/>
    </source>
</evidence>
<reference evidence="11" key="1">
    <citation type="submission" date="2016-10" db="EMBL/GenBank/DDBJ databases">
        <authorList>
            <person name="Varghese N."/>
            <person name="Submissions S."/>
        </authorList>
    </citation>
    <scope>NUCLEOTIDE SEQUENCE [LARGE SCALE GENOMIC DNA]</scope>
    <source>
        <strain evidence="11">S9</strain>
    </source>
</reference>